<evidence type="ECO:0008006" key="3">
    <source>
        <dbReference type="Google" id="ProtNLM"/>
    </source>
</evidence>
<organism evidence="1 2">
    <name type="scientific">Peronospora matthiolae</name>
    <dbReference type="NCBI Taxonomy" id="2874970"/>
    <lineage>
        <taxon>Eukaryota</taxon>
        <taxon>Sar</taxon>
        <taxon>Stramenopiles</taxon>
        <taxon>Oomycota</taxon>
        <taxon>Peronosporomycetes</taxon>
        <taxon>Peronosporales</taxon>
        <taxon>Peronosporaceae</taxon>
        <taxon>Peronospora</taxon>
    </lineage>
</organism>
<name>A0AAV1TIX8_9STRA</name>
<evidence type="ECO:0000313" key="1">
    <source>
        <dbReference type="EMBL" id="CAK7919639.1"/>
    </source>
</evidence>
<dbReference type="AlphaFoldDB" id="A0AAV1TIX8"/>
<accession>A0AAV1TIX8</accession>
<proteinExistence type="predicted"/>
<gene>
    <name evidence="1" type="ORF">PM001_LOCUS6059</name>
</gene>
<sequence length="77" mass="8654">MNGWMDAKLRLGGNIRVTSYKARKNLKAMSAGSQIKMVFERQREVDLRRDEFTAGFYSRGSVNGHCGMPPRASTAFP</sequence>
<comment type="caution">
    <text evidence="1">The sequence shown here is derived from an EMBL/GenBank/DDBJ whole genome shotgun (WGS) entry which is preliminary data.</text>
</comment>
<protein>
    <recommendedName>
        <fullName evidence="3">Transposase</fullName>
    </recommendedName>
</protein>
<reference evidence="1" key="1">
    <citation type="submission" date="2024-01" db="EMBL/GenBank/DDBJ databases">
        <authorList>
            <person name="Webb A."/>
        </authorList>
    </citation>
    <scope>NUCLEOTIDE SEQUENCE</scope>
    <source>
        <strain evidence="1">Pm1</strain>
    </source>
</reference>
<evidence type="ECO:0000313" key="2">
    <source>
        <dbReference type="Proteomes" id="UP001162060"/>
    </source>
</evidence>
<dbReference type="EMBL" id="CAKLBY020000049">
    <property type="protein sequence ID" value="CAK7919639.1"/>
    <property type="molecule type" value="Genomic_DNA"/>
</dbReference>
<dbReference type="Proteomes" id="UP001162060">
    <property type="component" value="Unassembled WGS sequence"/>
</dbReference>